<dbReference type="PANTHER" id="PTHR32133:SF386">
    <property type="entry name" value="F-BOX DOMAIN-CONTAINING PROTEIN"/>
    <property type="match status" value="1"/>
</dbReference>
<name>A0A8T0W3Z2_PANVG</name>
<gene>
    <name evidence="2" type="ORF">PVAP13_2KG113100</name>
</gene>
<feature type="domain" description="F-box" evidence="1">
    <location>
        <begin position="5"/>
        <end position="44"/>
    </location>
</feature>
<dbReference type="PANTHER" id="PTHR32133">
    <property type="entry name" value="OS07G0120400 PROTEIN"/>
    <property type="match status" value="1"/>
</dbReference>
<protein>
    <recommendedName>
        <fullName evidence="1">F-box domain-containing protein</fullName>
    </recommendedName>
</protein>
<evidence type="ECO:0000259" key="1">
    <source>
        <dbReference type="Pfam" id="PF00646"/>
    </source>
</evidence>
<dbReference type="Proteomes" id="UP000823388">
    <property type="component" value="Chromosome 2K"/>
</dbReference>
<dbReference type="InterPro" id="IPR001810">
    <property type="entry name" value="F-box_dom"/>
</dbReference>
<dbReference type="EMBL" id="CM029039">
    <property type="protein sequence ID" value="KAG2640696.1"/>
    <property type="molecule type" value="Genomic_DNA"/>
</dbReference>
<sequence length="380" mass="41394">MALMEELVEEVLLRFPPTEPASLVRAALVCKPWCRLISGRRFHRRFREFHRSPTVLGFLCHGLDKGGYASRFVPASPACPPHADLGRWHRHTLEARHGRVLLCAADGSPHLNVWDPVTGEQLPGLTLPVGTGPLPPLPLPAVWNYWMPGRWNAAVLCAASGGACDHLHCRGAPFLVVFVGDDAGQISLFTYSPEAGSWSEPIFAAPASEYGVYSAPTALVGNSLYFMIFRGNSMLRYDLITRKTSVIDHTPAKYHDPTEPIMMGDGGVLLVAVENYNSLFLWSMEENPNGDIVWAQIRVIELKKLLPVDVINHCGFGFIHGVGILVGTNNGLLIIDLKSDKVKMVCEGNIYGAVPYMSFYIPALESVAAVEGPGAAASIA</sequence>
<keyword evidence="3" id="KW-1185">Reference proteome</keyword>
<accession>A0A8T0W3Z2</accession>
<organism evidence="2 3">
    <name type="scientific">Panicum virgatum</name>
    <name type="common">Blackwell switchgrass</name>
    <dbReference type="NCBI Taxonomy" id="38727"/>
    <lineage>
        <taxon>Eukaryota</taxon>
        <taxon>Viridiplantae</taxon>
        <taxon>Streptophyta</taxon>
        <taxon>Embryophyta</taxon>
        <taxon>Tracheophyta</taxon>
        <taxon>Spermatophyta</taxon>
        <taxon>Magnoliopsida</taxon>
        <taxon>Liliopsida</taxon>
        <taxon>Poales</taxon>
        <taxon>Poaceae</taxon>
        <taxon>PACMAD clade</taxon>
        <taxon>Panicoideae</taxon>
        <taxon>Panicodae</taxon>
        <taxon>Paniceae</taxon>
        <taxon>Panicinae</taxon>
        <taxon>Panicum</taxon>
        <taxon>Panicum sect. Hiantes</taxon>
    </lineage>
</organism>
<dbReference type="SUPFAM" id="SSF75011">
    <property type="entry name" value="3-carboxy-cis,cis-mucoante lactonizing enzyme"/>
    <property type="match status" value="1"/>
</dbReference>
<evidence type="ECO:0000313" key="3">
    <source>
        <dbReference type="Proteomes" id="UP000823388"/>
    </source>
</evidence>
<dbReference type="InterPro" id="IPR036047">
    <property type="entry name" value="F-box-like_dom_sf"/>
</dbReference>
<dbReference type="Pfam" id="PF00646">
    <property type="entry name" value="F-box"/>
    <property type="match status" value="1"/>
</dbReference>
<comment type="caution">
    <text evidence="2">The sequence shown here is derived from an EMBL/GenBank/DDBJ whole genome shotgun (WGS) entry which is preliminary data.</text>
</comment>
<evidence type="ECO:0000313" key="2">
    <source>
        <dbReference type="EMBL" id="KAG2640696.1"/>
    </source>
</evidence>
<reference evidence="2" key="1">
    <citation type="submission" date="2020-05" db="EMBL/GenBank/DDBJ databases">
        <title>WGS assembly of Panicum virgatum.</title>
        <authorList>
            <person name="Lovell J.T."/>
            <person name="Jenkins J."/>
            <person name="Shu S."/>
            <person name="Juenger T.E."/>
            <person name="Schmutz J."/>
        </authorList>
    </citation>
    <scope>NUCLEOTIDE SEQUENCE</scope>
    <source>
        <strain evidence="2">AP13</strain>
    </source>
</reference>
<proteinExistence type="predicted"/>
<dbReference type="SUPFAM" id="SSF81383">
    <property type="entry name" value="F-box domain"/>
    <property type="match status" value="1"/>
</dbReference>
<dbReference type="AlphaFoldDB" id="A0A8T0W3Z2"/>